<dbReference type="SUPFAM" id="SSF53098">
    <property type="entry name" value="Ribonuclease H-like"/>
    <property type="match status" value="1"/>
</dbReference>
<sequence length="222" mass="26005">MLVEKYEHILVFDFETTGLSPKTDNVIEIGAVLLKRDPILMQYRAEQELSVLIRQDRPLPAKIIEITHITDEMLLRDGIEEADAFNQLKSMIRPNTLLVAYNIAFDYGFLKALYRKHVDSFYEIEEDLLDVMAIYRDRHPFPHRLDNVVITYQIDHKNTHRAIDDVKATLKGLTAMIKERDTVDKYINVIGYNPKYPPTYPLNKNVRMVPQYGNRLEIEKLK</sequence>
<dbReference type="SMART" id="SM00479">
    <property type="entry name" value="EXOIII"/>
    <property type="match status" value="1"/>
</dbReference>
<dbReference type="InterPro" id="IPR036397">
    <property type="entry name" value="RNaseH_sf"/>
</dbReference>
<dbReference type="Pfam" id="PF00929">
    <property type="entry name" value="RNase_T"/>
    <property type="match status" value="1"/>
</dbReference>
<keyword evidence="2" id="KW-0269">Exonuclease</keyword>
<dbReference type="NCBIfam" id="TIGR00573">
    <property type="entry name" value="dnaq"/>
    <property type="match status" value="1"/>
</dbReference>
<keyword evidence="3" id="KW-1185">Reference proteome</keyword>
<dbReference type="CDD" id="cd06127">
    <property type="entry name" value="DEDDh"/>
    <property type="match status" value="1"/>
</dbReference>
<feature type="domain" description="Exonuclease" evidence="1">
    <location>
        <begin position="8"/>
        <end position="182"/>
    </location>
</feature>
<dbReference type="InterPro" id="IPR013520">
    <property type="entry name" value="Ribonucl_H"/>
</dbReference>
<dbReference type="PANTHER" id="PTHR30231">
    <property type="entry name" value="DNA POLYMERASE III SUBUNIT EPSILON"/>
    <property type="match status" value="1"/>
</dbReference>
<dbReference type="RefSeq" id="WP_263608184.1">
    <property type="nucleotide sequence ID" value="NZ_JAOVQM010000002.1"/>
</dbReference>
<dbReference type="Proteomes" id="UP001177160">
    <property type="component" value="Unassembled WGS sequence"/>
</dbReference>
<gene>
    <name evidence="2" type="ORF">N7548_04190</name>
</gene>
<dbReference type="Gene3D" id="3.30.420.10">
    <property type="entry name" value="Ribonuclease H-like superfamily/Ribonuclease H"/>
    <property type="match status" value="1"/>
</dbReference>
<keyword evidence="2" id="KW-0378">Hydrolase</keyword>
<evidence type="ECO:0000313" key="2">
    <source>
        <dbReference type="EMBL" id="MCV2232023.1"/>
    </source>
</evidence>
<dbReference type="PANTHER" id="PTHR30231:SF41">
    <property type="entry name" value="DNA POLYMERASE III SUBUNIT EPSILON"/>
    <property type="match status" value="1"/>
</dbReference>
<protein>
    <submittedName>
        <fullName evidence="2">3'-5' exonuclease</fullName>
    </submittedName>
</protein>
<dbReference type="InterPro" id="IPR006054">
    <property type="entry name" value="DnaQ"/>
</dbReference>
<dbReference type="InterPro" id="IPR012337">
    <property type="entry name" value="RNaseH-like_sf"/>
</dbReference>
<accession>A0ABT2YBN6</accession>
<proteinExistence type="predicted"/>
<dbReference type="EMBL" id="JAOVQM010000002">
    <property type="protein sequence ID" value="MCV2232023.1"/>
    <property type="molecule type" value="Genomic_DNA"/>
</dbReference>
<comment type="caution">
    <text evidence="2">The sequence shown here is derived from an EMBL/GenBank/DDBJ whole genome shotgun (WGS) entry which is preliminary data.</text>
</comment>
<name>A0ABT2YBN6_9MOLU</name>
<evidence type="ECO:0000259" key="1">
    <source>
        <dbReference type="SMART" id="SM00479"/>
    </source>
</evidence>
<dbReference type="GO" id="GO:0004527">
    <property type="term" value="F:exonuclease activity"/>
    <property type="evidence" value="ECO:0007669"/>
    <property type="project" value="UniProtKB-KW"/>
</dbReference>
<evidence type="ECO:0000313" key="3">
    <source>
        <dbReference type="Proteomes" id="UP001177160"/>
    </source>
</evidence>
<organism evidence="2 3">
    <name type="scientific">Paracholeplasma manati</name>
    <dbReference type="NCBI Taxonomy" id="591373"/>
    <lineage>
        <taxon>Bacteria</taxon>
        <taxon>Bacillati</taxon>
        <taxon>Mycoplasmatota</taxon>
        <taxon>Mollicutes</taxon>
        <taxon>Acholeplasmatales</taxon>
        <taxon>Acholeplasmataceae</taxon>
        <taxon>Paracholeplasma</taxon>
    </lineage>
</organism>
<keyword evidence="2" id="KW-0540">Nuclease</keyword>
<reference evidence="2" key="1">
    <citation type="submission" date="2022-09" db="EMBL/GenBank/DDBJ databases">
        <title>Novel Mycoplasma species identified in domestic and wild animals.</title>
        <authorList>
            <person name="Volokhov D.V."/>
            <person name="Furtak V.A."/>
            <person name="Zagorodnyaya T.A."/>
        </authorList>
    </citation>
    <scope>NUCLEOTIDE SEQUENCE</scope>
    <source>
        <strain evidence="2">Oakley</strain>
    </source>
</reference>